<organism evidence="1 2">
    <name type="scientific">Lacibacterium aquatile</name>
    <dbReference type="NCBI Taxonomy" id="1168082"/>
    <lineage>
        <taxon>Bacteria</taxon>
        <taxon>Pseudomonadati</taxon>
        <taxon>Pseudomonadota</taxon>
        <taxon>Alphaproteobacteria</taxon>
        <taxon>Rhodospirillales</taxon>
        <taxon>Rhodospirillaceae</taxon>
    </lineage>
</organism>
<protein>
    <recommendedName>
        <fullName evidence="3">Transporter substrate-binding domain-containing protein</fullName>
    </recommendedName>
</protein>
<dbReference type="SUPFAM" id="SSF53850">
    <property type="entry name" value="Periplasmic binding protein-like II"/>
    <property type="match status" value="1"/>
</dbReference>
<dbReference type="RefSeq" id="WP_379874908.1">
    <property type="nucleotide sequence ID" value="NZ_JBHUIP010000003.1"/>
</dbReference>
<keyword evidence="2" id="KW-1185">Reference proteome</keyword>
<dbReference type="Gene3D" id="3.40.190.10">
    <property type="entry name" value="Periplasmic binding protein-like II"/>
    <property type="match status" value="2"/>
</dbReference>
<gene>
    <name evidence="1" type="ORF">ACFSM5_03800</name>
</gene>
<evidence type="ECO:0008006" key="3">
    <source>
        <dbReference type="Google" id="ProtNLM"/>
    </source>
</evidence>
<name>A0ABW5DLI9_9PROT</name>
<accession>A0ABW5DLI9</accession>
<proteinExistence type="predicted"/>
<sequence length="245" mass="26294">MRFWGAIGLILGLTGTAGAAQPLIFDIYDQYGWSCEKQTTGAPCLMPMLIATLAERSGVMLQHETVPIPRLGDRLRRGQAYFTLLSRPSEPGVAILGELLSVPLLAIGRRQGQQIRRFDDLYTLPQGVGMLLGTNYGSPMLADPRLPRVDVSDSVLGLRMLASGRLDALVGSQVTLVGQAREAQLTDKLGDRLVLGSMPFRLAVAEENRNAPATLAVLEAARAMQADGTVAALLDQVTNAAWAAR</sequence>
<dbReference type="Proteomes" id="UP001597295">
    <property type="component" value="Unassembled WGS sequence"/>
</dbReference>
<dbReference type="EMBL" id="JBHUIP010000003">
    <property type="protein sequence ID" value="MFD2261998.1"/>
    <property type="molecule type" value="Genomic_DNA"/>
</dbReference>
<evidence type="ECO:0000313" key="2">
    <source>
        <dbReference type="Proteomes" id="UP001597295"/>
    </source>
</evidence>
<comment type="caution">
    <text evidence="1">The sequence shown here is derived from an EMBL/GenBank/DDBJ whole genome shotgun (WGS) entry which is preliminary data.</text>
</comment>
<evidence type="ECO:0000313" key="1">
    <source>
        <dbReference type="EMBL" id="MFD2261998.1"/>
    </source>
</evidence>
<reference evidence="2" key="1">
    <citation type="journal article" date="2019" name="Int. J. Syst. Evol. Microbiol.">
        <title>The Global Catalogue of Microorganisms (GCM) 10K type strain sequencing project: providing services to taxonomists for standard genome sequencing and annotation.</title>
        <authorList>
            <consortium name="The Broad Institute Genomics Platform"/>
            <consortium name="The Broad Institute Genome Sequencing Center for Infectious Disease"/>
            <person name="Wu L."/>
            <person name="Ma J."/>
        </authorList>
    </citation>
    <scope>NUCLEOTIDE SEQUENCE [LARGE SCALE GENOMIC DNA]</scope>
    <source>
        <strain evidence="2">CGMCC 1.19062</strain>
    </source>
</reference>